<keyword evidence="2" id="KW-0813">Transport</keyword>
<sequence length="505" mass="54687">MNNKFTLSAIVIALLAAGWGGYKLGSQSQHNNDAVPSKQTAEAGRKVLYWYDPMVPGQRFDKPGKSPFMDMELVPRYASESGQESDTGVSISARQQQNLGIKTAPAERHTFSSNLKAYGTVAVNERTLSTLSAPSAGVIEQLKVRALQQSVKAGETLAVIWNPSWSSAQQEYLAIRAVGDSALTQAARQRLALQFMPESVIRAVERSGKVQPRMTITAPRSGYVSKLEVREGQQVATAQPLFELASLDPVWVVIDYPQSQAERIRLGDRVTATSSAWPSVSFDGRVSELLPELDATTRNLKARIELSNPQQQLKPGMYLNVASASSHERSALAIPQSALITTGENSHVLLSDGNGHFTPLAVRTGESQGDWVEILEGLKEGQPVVTSGQFMLDSEASLRNALPQFSEAKTSAEAQTKQESEKTQYSTTGVIKAITGENLTISHEAIPALKWGPMTMDFTLPGGKLPEGVETGSHVSFSFTMDDSGIVIRHIMPADMNMDMSGGRP</sequence>
<dbReference type="RefSeq" id="WP_025800730.1">
    <property type="nucleotide sequence ID" value="NZ_CP009706.1"/>
</dbReference>
<accession>A0A097R0B3</accession>
<dbReference type="GO" id="GO:0046914">
    <property type="term" value="F:transition metal ion binding"/>
    <property type="evidence" value="ECO:0007669"/>
    <property type="project" value="TreeGrafter"/>
</dbReference>
<dbReference type="Pfam" id="PF11604">
    <property type="entry name" value="CusF_Ec"/>
    <property type="match status" value="1"/>
</dbReference>
<dbReference type="Gene3D" id="2.40.50.320">
    <property type="entry name" value="Copper binding periplasmic protein CusF"/>
    <property type="match status" value="1"/>
</dbReference>
<dbReference type="InterPro" id="IPR006143">
    <property type="entry name" value="RND_pump_MFP"/>
</dbReference>
<dbReference type="InterPro" id="IPR021647">
    <property type="entry name" value="CusF_Ec"/>
</dbReference>
<dbReference type="Pfam" id="PF25869">
    <property type="entry name" value="3HB_CusB"/>
    <property type="match status" value="1"/>
</dbReference>
<dbReference type="KEGG" id="hav:AT03_07015"/>
<dbReference type="Proteomes" id="UP000029986">
    <property type="component" value="Chromosome"/>
</dbReference>
<dbReference type="InterPro" id="IPR051909">
    <property type="entry name" value="MFP_Cation_Efflux"/>
</dbReference>
<dbReference type="HOGENOM" id="CLU_018816_13_1_6"/>
<dbReference type="GO" id="GO:0060003">
    <property type="term" value="P:copper ion export"/>
    <property type="evidence" value="ECO:0007669"/>
    <property type="project" value="TreeGrafter"/>
</dbReference>
<proteinExistence type="inferred from homology"/>
<dbReference type="OrthoDB" id="9806939at2"/>
<dbReference type="PANTHER" id="PTHR30097:SF15">
    <property type="entry name" value="CATION EFFLUX SYSTEM PROTEIN CUSB"/>
    <property type="match status" value="1"/>
</dbReference>
<dbReference type="InterPro" id="IPR058791">
    <property type="entry name" value="3HB_CusB"/>
</dbReference>
<feature type="domain" description="CusB-like beta-barrel" evidence="6">
    <location>
        <begin position="249"/>
        <end position="325"/>
    </location>
</feature>
<dbReference type="InterPro" id="IPR058792">
    <property type="entry name" value="Beta-barrel_RND_2"/>
</dbReference>
<feature type="domain" description="Heavy metal binding" evidence="3">
    <location>
        <begin position="49"/>
        <end position="75"/>
    </location>
</feature>
<keyword evidence="9" id="KW-1185">Reference proteome</keyword>
<gene>
    <name evidence="8" type="ORF">AT03_07015</name>
</gene>
<dbReference type="AlphaFoldDB" id="A0A097R0B3"/>
<feature type="domain" description="CusB-like barrel-sandwich hybrid" evidence="5">
    <location>
        <begin position="129"/>
        <end position="244"/>
    </location>
</feature>
<evidence type="ECO:0000313" key="9">
    <source>
        <dbReference type="Proteomes" id="UP000029986"/>
    </source>
</evidence>
<organism evidence="8 9">
    <name type="scientific">Hafnia alvei FB1</name>
    <dbReference type="NCBI Taxonomy" id="1453496"/>
    <lineage>
        <taxon>Bacteria</taxon>
        <taxon>Pseudomonadati</taxon>
        <taxon>Pseudomonadota</taxon>
        <taxon>Gammaproteobacteria</taxon>
        <taxon>Enterobacterales</taxon>
        <taxon>Hafniaceae</taxon>
        <taxon>Hafnia</taxon>
    </lineage>
</organism>
<dbReference type="InterPro" id="IPR058790">
    <property type="entry name" value="BSH_CusB"/>
</dbReference>
<evidence type="ECO:0000259" key="5">
    <source>
        <dbReference type="Pfam" id="PF25919"/>
    </source>
</evidence>
<evidence type="ECO:0000313" key="8">
    <source>
        <dbReference type="EMBL" id="AIU72166.1"/>
    </source>
</evidence>
<dbReference type="FunFam" id="2.40.30.170:FF:000010">
    <property type="entry name" value="Efflux RND transporter periplasmic adaptor subunit"/>
    <property type="match status" value="1"/>
</dbReference>
<dbReference type="NCBIfam" id="TIGR01730">
    <property type="entry name" value="RND_mfp"/>
    <property type="match status" value="1"/>
</dbReference>
<evidence type="ECO:0000259" key="7">
    <source>
        <dbReference type="Pfam" id="PF25975"/>
    </source>
</evidence>
<dbReference type="InterPro" id="IPR045800">
    <property type="entry name" value="HMBD"/>
</dbReference>
<feature type="domain" description="CzcB-like C-terminal circularly permuted SH3-like" evidence="7">
    <location>
        <begin position="332"/>
        <end position="392"/>
    </location>
</feature>
<dbReference type="eggNOG" id="COG0845">
    <property type="taxonomic scope" value="Bacteria"/>
</dbReference>
<dbReference type="GO" id="GO:0015679">
    <property type="term" value="P:plasma membrane copper ion transport"/>
    <property type="evidence" value="ECO:0007669"/>
    <property type="project" value="TreeGrafter"/>
</dbReference>
<dbReference type="InterPro" id="IPR042230">
    <property type="entry name" value="CusF_sf"/>
</dbReference>
<dbReference type="PANTHER" id="PTHR30097">
    <property type="entry name" value="CATION EFFLUX SYSTEM PROTEIN CUSB"/>
    <property type="match status" value="1"/>
</dbReference>
<dbReference type="Gene3D" id="2.40.30.170">
    <property type="match status" value="1"/>
</dbReference>
<evidence type="ECO:0000259" key="6">
    <source>
        <dbReference type="Pfam" id="PF25954"/>
    </source>
</evidence>
<dbReference type="EMBL" id="CP009706">
    <property type="protein sequence ID" value="AIU72166.1"/>
    <property type="molecule type" value="Genomic_DNA"/>
</dbReference>
<dbReference type="Pfam" id="PF25919">
    <property type="entry name" value="BSH_CusB"/>
    <property type="match status" value="1"/>
</dbReference>
<dbReference type="Gene3D" id="6.10.140.730">
    <property type="match status" value="1"/>
</dbReference>
<feature type="domain" description="CusB-like three alpha-helical bundle" evidence="4">
    <location>
        <begin position="165"/>
        <end position="212"/>
    </location>
</feature>
<dbReference type="eggNOG" id="COG5569">
    <property type="taxonomic scope" value="Bacteria"/>
</dbReference>
<dbReference type="GO" id="GO:0016020">
    <property type="term" value="C:membrane"/>
    <property type="evidence" value="ECO:0007669"/>
    <property type="project" value="InterPro"/>
</dbReference>
<evidence type="ECO:0000256" key="2">
    <source>
        <dbReference type="ARBA" id="ARBA00022448"/>
    </source>
</evidence>
<reference evidence="8 9" key="1">
    <citation type="journal article" date="2014" name="Gut Pathog.">
        <title>Gene clusters of Hafnia alvei strain FB1 important in survival and pathogenesis: a draft genome perspective.</title>
        <authorList>
            <person name="Tan J.Y."/>
            <person name="Yin W.F."/>
            <person name="Chan K.G."/>
        </authorList>
    </citation>
    <scope>NUCLEOTIDE SEQUENCE [LARGE SCALE GENOMIC DNA]</scope>
    <source>
        <strain evidence="8 9">FB1</strain>
    </source>
</reference>
<dbReference type="PATRIC" id="fig|1453496.5.peg.1397"/>
<evidence type="ECO:0000259" key="3">
    <source>
        <dbReference type="Pfam" id="PF19335"/>
    </source>
</evidence>
<dbReference type="InterPro" id="IPR058649">
    <property type="entry name" value="CzcB_C"/>
</dbReference>
<comment type="similarity">
    <text evidence="1">Belongs to the membrane fusion protein (MFP) (TC 8.A.1) family.</text>
</comment>
<dbReference type="GO" id="GO:0022857">
    <property type="term" value="F:transmembrane transporter activity"/>
    <property type="evidence" value="ECO:0007669"/>
    <property type="project" value="InterPro"/>
</dbReference>
<dbReference type="SUPFAM" id="SSF111369">
    <property type="entry name" value="HlyD-like secretion proteins"/>
    <property type="match status" value="1"/>
</dbReference>
<evidence type="ECO:0000259" key="4">
    <source>
        <dbReference type="Pfam" id="PF25869"/>
    </source>
</evidence>
<dbReference type="Pfam" id="PF19335">
    <property type="entry name" value="HMBD"/>
    <property type="match status" value="1"/>
</dbReference>
<protein>
    <submittedName>
        <fullName evidence="8">Cobalt transporter</fullName>
    </submittedName>
</protein>
<dbReference type="Pfam" id="PF25954">
    <property type="entry name" value="Beta-barrel_RND_2"/>
    <property type="match status" value="1"/>
</dbReference>
<dbReference type="Pfam" id="PF25975">
    <property type="entry name" value="CzcB_C"/>
    <property type="match status" value="1"/>
</dbReference>
<dbReference type="Gene3D" id="2.40.420.20">
    <property type="match status" value="1"/>
</dbReference>
<evidence type="ECO:0000256" key="1">
    <source>
        <dbReference type="ARBA" id="ARBA00009477"/>
    </source>
</evidence>
<dbReference type="GO" id="GO:0030288">
    <property type="term" value="C:outer membrane-bounded periplasmic space"/>
    <property type="evidence" value="ECO:0007669"/>
    <property type="project" value="TreeGrafter"/>
</dbReference>
<name>A0A097R0B3_HAFAL</name>